<keyword evidence="2" id="KW-0472">Membrane</keyword>
<comment type="caution">
    <text evidence="3">The sequence shown here is derived from an EMBL/GenBank/DDBJ whole genome shotgun (WGS) entry which is preliminary data.</text>
</comment>
<evidence type="ECO:0000313" key="4">
    <source>
        <dbReference type="Proteomes" id="UP000029665"/>
    </source>
</evidence>
<reference evidence="3" key="1">
    <citation type="submission" date="2014-01" db="EMBL/GenBank/DDBJ databases">
        <title>The genome of the white-rot fungus Pycnoporus cinnabarinus: a basidiomycete model with a versatile arsenal for lignocellulosic biomass breakdown.</title>
        <authorList>
            <person name="Levasseur A."/>
            <person name="Lomascolo A."/>
            <person name="Ruiz-Duenas F.J."/>
            <person name="Uzan E."/>
            <person name="Piumi F."/>
            <person name="Kues U."/>
            <person name="Ram A.F.J."/>
            <person name="Murat C."/>
            <person name="Haon M."/>
            <person name="Benoit I."/>
            <person name="Arfi Y."/>
            <person name="Chevret D."/>
            <person name="Drula E."/>
            <person name="Kwon M.J."/>
            <person name="Gouret P."/>
            <person name="Lesage-Meessen L."/>
            <person name="Lombard V."/>
            <person name="Mariette J."/>
            <person name="Noirot C."/>
            <person name="Park J."/>
            <person name="Patyshakuliyeva A."/>
            <person name="Wieneger R.A.B."/>
            <person name="Wosten H.A.B."/>
            <person name="Martin F."/>
            <person name="Coutinho P.M."/>
            <person name="de Vries R."/>
            <person name="Martinez A.T."/>
            <person name="Klopp C."/>
            <person name="Pontarotti P."/>
            <person name="Henrissat B."/>
            <person name="Record E."/>
        </authorList>
    </citation>
    <scope>NUCLEOTIDE SEQUENCE [LARGE SCALE GENOMIC DNA]</scope>
    <source>
        <strain evidence="3">BRFM137</strain>
    </source>
</reference>
<feature type="region of interest" description="Disordered" evidence="1">
    <location>
        <begin position="1"/>
        <end position="20"/>
    </location>
</feature>
<gene>
    <name evidence="3" type="ORF">BN946_scf185011.g18</name>
</gene>
<keyword evidence="2" id="KW-1133">Transmembrane helix</keyword>
<feature type="transmembrane region" description="Helical" evidence="2">
    <location>
        <begin position="43"/>
        <end position="63"/>
    </location>
</feature>
<dbReference type="Proteomes" id="UP000029665">
    <property type="component" value="Unassembled WGS sequence"/>
</dbReference>
<sequence length="287" mass="32406">MSSYSDDDDIPLHSRGHASPRPRLQWRIEGAVRHFLRPRAILSLLKVAVPLIIFSVLVGLYYWEPHVEIAFYNRAWVSQEILQVPPLAGCFANDRVSPDYNVTDALYGPKHTEVHAGTPLQFGMDCYDFAGTVKPLSRSPPRQSIPPDDRIQYHTYWRTDLAAFGPRQEWMLKSFFATQDLLRSRLILWSNGDLSHNAILQKWLHRYPDSFALKVVDYHALARGTELEGSELLNVNDAKAWIDGGLVRLLVIWAYGGGVGLDDGLVAHARPRASVGTRVRDAVGLLR</sequence>
<evidence type="ECO:0000313" key="3">
    <source>
        <dbReference type="EMBL" id="CDO76354.1"/>
    </source>
</evidence>
<dbReference type="STRING" id="5643.A0A060SVY2"/>
<accession>A0A060SVY2</accession>
<organism evidence="3 4">
    <name type="scientific">Pycnoporus cinnabarinus</name>
    <name type="common">Cinnabar-red polypore</name>
    <name type="synonym">Trametes cinnabarina</name>
    <dbReference type="NCBI Taxonomy" id="5643"/>
    <lineage>
        <taxon>Eukaryota</taxon>
        <taxon>Fungi</taxon>
        <taxon>Dikarya</taxon>
        <taxon>Basidiomycota</taxon>
        <taxon>Agaricomycotina</taxon>
        <taxon>Agaricomycetes</taxon>
        <taxon>Polyporales</taxon>
        <taxon>Polyporaceae</taxon>
        <taxon>Trametes</taxon>
    </lineage>
</organism>
<dbReference type="EMBL" id="CCBP010000366">
    <property type="protein sequence ID" value="CDO76354.1"/>
    <property type="molecule type" value="Genomic_DNA"/>
</dbReference>
<evidence type="ECO:0000256" key="1">
    <source>
        <dbReference type="SAM" id="MobiDB-lite"/>
    </source>
</evidence>
<dbReference type="AlphaFoldDB" id="A0A060SVY2"/>
<dbReference type="HOGENOM" id="CLU_970242_0_0_1"/>
<keyword evidence="2" id="KW-0812">Transmembrane</keyword>
<protein>
    <submittedName>
        <fullName evidence="3">Uncharacterized protein</fullName>
    </submittedName>
</protein>
<dbReference type="OrthoDB" id="409543at2759"/>
<keyword evidence="4" id="KW-1185">Reference proteome</keyword>
<name>A0A060SVY2_PYCCI</name>
<proteinExistence type="predicted"/>
<evidence type="ECO:0000256" key="2">
    <source>
        <dbReference type="SAM" id="Phobius"/>
    </source>
</evidence>